<protein>
    <submittedName>
        <fullName evidence="6">MBL fold metallo-hydrolase</fullName>
    </submittedName>
</protein>
<dbReference type="InterPro" id="IPR036866">
    <property type="entry name" value="RibonucZ/Hydroxyglut_hydro"/>
</dbReference>
<comment type="catalytic activity">
    <reaction evidence="3">
        <text>3',5'-cyclic UMP + H2O = UMP + H(+)</text>
        <dbReference type="Rhea" id="RHEA:70575"/>
        <dbReference type="ChEBI" id="CHEBI:15377"/>
        <dbReference type="ChEBI" id="CHEBI:15378"/>
        <dbReference type="ChEBI" id="CHEBI:57865"/>
        <dbReference type="ChEBI" id="CHEBI:184387"/>
    </reaction>
    <physiologicalReaction direction="left-to-right" evidence="3">
        <dbReference type="Rhea" id="RHEA:70576"/>
    </physiologicalReaction>
</comment>
<dbReference type="CDD" id="cd07721">
    <property type="entry name" value="yflN-like_MBL-fold"/>
    <property type="match status" value="1"/>
</dbReference>
<reference evidence="6" key="1">
    <citation type="submission" date="2024-05" db="EMBL/GenBank/DDBJ databases">
        <title>Draft genome assemblies of 36 bacteria isolated from hibernating arctic ground squirrels.</title>
        <authorList>
            <person name="McKee H."/>
            <person name="Mullen L."/>
            <person name="Drown D.M."/>
            <person name="Duddleston K.N."/>
        </authorList>
    </citation>
    <scope>NUCLEOTIDE SEQUENCE</scope>
    <source>
        <strain evidence="6">AN1007</strain>
    </source>
</reference>
<comment type="catalytic activity">
    <reaction evidence="1">
        <text>3',5'-cyclic CMP + H2O = CMP + H(+)</text>
        <dbReference type="Rhea" id="RHEA:72675"/>
        <dbReference type="ChEBI" id="CHEBI:15377"/>
        <dbReference type="ChEBI" id="CHEBI:15378"/>
        <dbReference type="ChEBI" id="CHEBI:58003"/>
        <dbReference type="ChEBI" id="CHEBI:60377"/>
    </reaction>
    <physiologicalReaction direction="left-to-right" evidence="1">
        <dbReference type="Rhea" id="RHEA:72676"/>
    </physiologicalReaction>
</comment>
<feature type="compositionally biased region" description="Basic and acidic residues" evidence="4">
    <location>
        <begin position="254"/>
        <end position="265"/>
    </location>
</feature>
<accession>A0AAU8NCA2</accession>
<dbReference type="PANTHER" id="PTHR42951">
    <property type="entry name" value="METALLO-BETA-LACTAMASE DOMAIN-CONTAINING"/>
    <property type="match status" value="1"/>
</dbReference>
<dbReference type="SUPFAM" id="SSF56281">
    <property type="entry name" value="Metallo-hydrolase/oxidoreductase"/>
    <property type="match status" value="1"/>
</dbReference>
<dbReference type="InterPro" id="IPR001279">
    <property type="entry name" value="Metallo-B-lactamas"/>
</dbReference>
<evidence type="ECO:0000256" key="1">
    <source>
        <dbReference type="ARBA" id="ARBA00034221"/>
    </source>
</evidence>
<dbReference type="EMBL" id="CP159992">
    <property type="protein sequence ID" value="XCP94118.1"/>
    <property type="molecule type" value="Genomic_DNA"/>
</dbReference>
<gene>
    <name evidence="6" type="ORF">ABXS70_23520</name>
</gene>
<feature type="domain" description="Metallo-beta-lactamase" evidence="5">
    <location>
        <begin position="20"/>
        <end position="212"/>
    </location>
</feature>
<feature type="compositionally biased region" description="Low complexity" evidence="4">
    <location>
        <begin position="223"/>
        <end position="237"/>
    </location>
</feature>
<dbReference type="SMART" id="SM00849">
    <property type="entry name" value="Lactamase_B"/>
    <property type="match status" value="1"/>
</dbReference>
<dbReference type="RefSeq" id="WP_366291268.1">
    <property type="nucleotide sequence ID" value="NZ_CP159992.1"/>
</dbReference>
<dbReference type="Gene3D" id="3.60.15.10">
    <property type="entry name" value="Ribonuclease Z/Hydroxyacylglutathione hydrolase-like"/>
    <property type="match status" value="1"/>
</dbReference>
<evidence type="ECO:0000259" key="5">
    <source>
        <dbReference type="SMART" id="SM00849"/>
    </source>
</evidence>
<evidence type="ECO:0000256" key="3">
    <source>
        <dbReference type="ARBA" id="ARBA00048505"/>
    </source>
</evidence>
<sequence length="265" mass="28610">MRIIREFDVTQVTFFPRLFPVNVYLVEEEQHLTLIDAGMPFSLKGILTAAAALGKPITTIILTHAHADHVGSLDGLKDALPDAEVCISRRDAELLAGDVSLLPHEPQTKIRGSVPKGVRTKPDRLLEDGDQIGSLVAIASPGHTPGHMAFMDTRSRVLIAGDAYQVRGGLAVSGRMRPLFPFPALATWNREAALASAKRLAELEPSVLAVGHGRMLRQPATAMRAAAADAQQRLQPAGGSDEPPARSGPRRAAQRRDPDRGQRRL</sequence>
<evidence type="ECO:0000313" key="6">
    <source>
        <dbReference type="EMBL" id="XCP94118.1"/>
    </source>
</evidence>
<proteinExistence type="predicted"/>
<comment type="function">
    <text evidence="2">Counteracts the endogenous Pycsar antiviral defense system. Phosphodiesterase that enables metal-dependent hydrolysis of host cyclic nucleotide Pycsar defense signals such as cCMP and cUMP.</text>
</comment>
<organism evidence="6">
    <name type="scientific">Paenibacillus sp. AN1007</name>
    <dbReference type="NCBI Taxonomy" id="3151385"/>
    <lineage>
        <taxon>Bacteria</taxon>
        <taxon>Bacillati</taxon>
        <taxon>Bacillota</taxon>
        <taxon>Bacilli</taxon>
        <taxon>Bacillales</taxon>
        <taxon>Paenibacillaceae</taxon>
        <taxon>Paenibacillus</taxon>
    </lineage>
</organism>
<dbReference type="Pfam" id="PF00753">
    <property type="entry name" value="Lactamase_B"/>
    <property type="match status" value="1"/>
</dbReference>
<dbReference type="PANTHER" id="PTHR42951:SF9">
    <property type="entry name" value="METAL-DEPENDENT HYDROLASE"/>
    <property type="match status" value="1"/>
</dbReference>
<feature type="region of interest" description="Disordered" evidence="4">
    <location>
        <begin position="223"/>
        <end position="265"/>
    </location>
</feature>
<name>A0AAU8NCA2_9BACL</name>
<evidence type="ECO:0000256" key="2">
    <source>
        <dbReference type="ARBA" id="ARBA00034301"/>
    </source>
</evidence>
<dbReference type="InterPro" id="IPR050855">
    <property type="entry name" value="NDM-1-like"/>
</dbReference>
<evidence type="ECO:0000256" key="4">
    <source>
        <dbReference type="SAM" id="MobiDB-lite"/>
    </source>
</evidence>
<dbReference type="AlphaFoldDB" id="A0AAU8NCA2"/>